<dbReference type="Proteomes" id="UP000886520">
    <property type="component" value="Chromosome 6"/>
</dbReference>
<organism evidence="2 3">
    <name type="scientific">Adiantum capillus-veneris</name>
    <name type="common">Maidenhair fern</name>
    <dbReference type="NCBI Taxonomy" id="13818"/>
    <lineage>
        <taxon>Eukaryota</taxon>
        <taxon>Viridiplantae</taxon>
        <taxon>Streptophyta</taxon>
        <taxon>Embryophyta</taxon>
        <taxon>Tracheophyta</taxon>
        <taxon>Polypodiopsida</taxon>
        <taxon>Polypodiidae</taxon>
        <taxon>Polypodiales</taxon>
        <taxon>Pteridineae</taxon>
        <taxon>Pteridaceae</taxon>
        <taxon>Vittarioideae</taxon>
        <taxon>Adiantum</taxon>
    </lineage>
</organism>
<proteinExistence type="predicted"/>
<feature type="region of interest" description="Disordered" evidence="1">
    <location>
        <begin position="1"/>
        <end position="50"/>
    </location>
</feature>
<name>A0A9D4V388_ADICA</name>
<evidence type="ECO:0000313" key="3">
    <source>
        <dbReference type="Proteomes" id="UP000886520"/>
    </source>
</evidence>
<gene>
    <name evidence="2" type="ORF">GOP47_0006262</name>
</gene>
<dbReference type="AlphaFoldDB" id="A0A9D4V388"/>
<keyword evidence="3" id="KW-1185">Reference proteome</keyword>
<comment type="caution">
    <text evidence="2">The sequence shown here is derived from an EMBL/GenBank/DDBJ whole genome shotgun (WGS) entry which is preliminary data.</text>
</comment>
<reference evidence="2" key="1">
    <citation type="submission" date="2021-01" db="EMBL/GenBank/DDBJ databases">
        <title>Adiantum capillus-veneris genome.</title>
        <authorList>
            <person name="Fang Y."/>
            <person name="Liao Q."/>
        </authorList>
    </citation>
    <scope>NUCLEOTIDE SEQUENCE</scope>
    <source>
        <strain evidence="2">H3</strain>
        <tissue evidence="2">Leaf</tissue>
    </source>
</reference>
<protein>
    <submittedName>
        <fullName evidence="2">Uncharacterized protein</fullName>
    </submittedName>
</protein>
<accession>A0A9D4V388</accession>
<sequence length="71" mass="7832">MVVHAQGTSVEGGGPGVFHSSSSKSRATGRGSWPLKHRAKEKTHWSAPSKPKVCKEAWHLQMEIWSIESFC</sequence>
<evidence type="ECO:0000313" key="2">
    <source>
        <dbReference type="EMBL" id="KAI5078591.1"/>
    </source>
</evidence>
<dbReference type="EMBL" id="JABFUD020000006">
    <property type="protein sequence ID" value="KAI5078591.1"/>
    <property type="molecule type" value="Genomic_DNA"/>
</dbReference>
<evidence type="ECO:0000256" key="1">
    <source>
        <dbReference type="SAM" id="MobiDB-lite"/>
    </source>
</evidence>